<dbReference type="GO" id="GO:0009279">
    <property type="term" value="C:cell outer membrane"/>
    <property type="evidence" value="ECO:0007669"/>
    <property type="project" value="UniProtKB-SubCell"/>
</dbReference>
<protein>
    <submittedName>
        <fullName evidence="10">Membrane protein</fullName>
    </submittedName>
</protein>
<organism evidence="10 11">
    <name type="scientific">Arenimonas maotaiensis</name>
    <dbReference type="NCBI Taxonomy" id="1446479"/>
    <lineage>
        <taxon>Bacteria</taxon>
        <taxon>Pseudomonadati</taxon>
        <taxon>Pseudomonadota</taxon>
        <taxon>Gammaproteobacteria</taxon>
        <taxon>Lysobacterales</taxon>
        <taxon>Lysobacteraceae</taxon>
        <taxon>Arenimonas</taxon>
    </lineage>
</organism>
<dbReference type="SUPFAM" id="SSF56954">
    <property type="entry name" value="Outer membrane efflux proteins (OEP)"/>
    <property type="match status" value="1"/>
</dbReference>
<evidence type="ECO:0000313" key="11">
    <source>
        <dbReference type="Proteomes" id="UP000632858"/>
    </source>
</evidence>
<evidence type="ECO:0000256" key="7">
    <source>
        <dbReference type="ARBA" id="ARBA00023237"/>
    </source>
</evidence>
<proteinExistence type="inferred from homology"/>
<comment type="caution">
    <text evidence="10">The sequence shown here is derived from an EMBL/GenBank/DDBJ whole genome shotgun (WGS) entry which is preliminary data.</text>
</comment>
<dbReference type="Gene3D" id="1.20.1600.10">
    <property type="entry name" value="Outer membrane efflux proteins (OEP)"/>
    <property type="match status" value="1"/>
</dbReference>
<feature type="chain" id="PRO_5037747370" evidence="9">
    <location>
        <begin position="29"/>
        <end position="455"/>
    </location>
</feature>
<dbReference type="InterPro" id="IPR003423">
    <property type="entry name" value="OMP_efflux"/>
</dbReference>
<keyword evidence="3" id="KW-0813">Transport</keyword>
<evidence type="ECO:0000256" key="8">
    <source>
        <dbReference type="SAM" id="MobiDB-lite"/>
    </source>
</evidence>
<evidence type="ECO:0000256" key="2">
    <source>
        <dbReference type="ARBA" id="ARBA00007613"/>
    </source>
</evidence>
<comment type="subcellular location">
    <subcellularLocation>
        <location evidence="1">Cell outer membrane</location>
    </subcellularLocation>
</comment>
<dbReference type="GO" id="GO:0015562">
    <property type="term" value="F:efflux transmembrane transporter activity"/>
    <property type="evidence" value="ECO:0007669"/>
    <property type="project" value="InterPro"/>
</dbReference>
<feature type="region of interest" description="Disordered" evidence="8">
    <location>
        <begin position="71"/>
        <end position="98"/>
    </location>
</feature>
<evidence type="ECO:0000256" key="3">
    <source>
        <dbReference type="ARBA" id="ARBA00022448"/>
    </source>
</evidence>
<evidence type="ECO:0000256" key="6">
    <source>
        <dbReference type="ARBA" id="ARBA00023136"/>
    </source>
</evidence>
<dbReference type="PANTHER" id="PTHR30026">
    <property type="entry name" value="OUTER MEMBRANE PROTEIN TOLC"/>
    <property type="match status" value="1"/>
</dbReference>
<keyword evidence="6" id="KW-0472">Membrane</keyword>
<evidence type="ECO:0000256" key="1">
    <source>
        <dbReference type="ARBA" id="ARBA00004442"/>
    </source>
</evidence>
<feature type="compositionally biased region" description="Polar residues" evidence="8">
    <location>
        <begin position="71"/>
        <end position="92"/>
    </location>
</feature>
<dbReference type="InterPro" id="IPR051906">
    <property type="entry name" value="TolC-like"/>
</dbReference>
<keyword evidence="11" id="KW-1185">Reference proteome</keyword>
<evidence type="ECO:0000256" key="4">
    <source>
        <dbReference type="ARBA" id="ARBA00022452"/>
    </source>
</evidence>
<dbReference type="GO" id="GO:1990281">
    <property type="term" value="C:efflux pump complex"/>
    <property type="evidence" value="ECO:0007669"/>
    <property type="project" value="TreeGrafter"/>
</dbReference>
<reference evidence="10" key="2">
    <citation type="submission" date="2020-09" db="EMBL/GenBank/DDBJ databases">
        <authorList>
            <person name="Sun Q."/>
            <person name="Zhou Y."/>
        </authorList>
    </citation>
    <scope>NUCLEOTIDE SEQUENCE</scope>
    <source>
        <strain evidence="10">CGMCC 1.12726</strain>
    </source>
</reference>
<dbReference type="EMBL" id="BMFO01000005">
    <property type="protein sequence ID" value="GGF97888.1"/>
    <property type="molecule type" value="Genomic_DNA"/>
</dbReference>
<keyword evidence="7" id="KW-0998">Cell outer membrane</keyword>
<accession>A0A917CS96</accession>
<comment type="similarity">
    <text evidence="2">Belongs to the outer membrane factor (OMF) (TC 1.B.17) family.</text>
</comment>
<keyword evidence="5" id="KW-0812">Transmembrane</keyword>
<dbReference type="AlphaFoldDB" id="A0A917CS96"/>
<dbReference type="GO" id="GO:0015288">
    <property type="term" value="F:porin activity"/>
    <property type="evidence" value="ECO:0007669"/>
    <property type="project" value="TreeGrafter"/>
</dbReference>
<dbReference type="PROSITE" id="PS51257">
    <property type="entry name" value="PROKAR_LIPOPROTEIN"/>
    <property type="match status" value="1"/>
</dbReference>
<evidence type="ECO:0000313" key="10">
    <source>
        <dbReference type="EMBL" id="GGF97888.1"/>
    </source>
</evidence>
<feature type="signal peptide" evidence="9">
    <location>
        <begin position="1"/>
        <end position="28"/>
    </location>
</feature>
<name>A0A917CS96_9GAMM</name>
<evidence type="ECO:0000256" key="9">
    <source>
        <dbReference type="SAM" id="SignalP"/>
    </source>
</evidence>
<dbReference type="PANTHER" id="PTHR30026:SF20">
    <property type="entry name" value="OUTER MEMBRANE PROTEIN TOLC"/>
    <property type="match status" value="1"/>
</dbReference>
<evidence type="ECO:0000256" key="5">
    <source>
        <dbReference type="ARBA" id="ARBA00022692"/>
    </source>
</evidence>
<dbReference type="Proteomes" id="UP000632858">
    <property type="component" value="Unassembled WGS sequence"/>
</dbReference>
<dbReference type="NCBIfam" id="TIGR01844">
    <property type="entry name" value="type_I_sec_TolC"/>
    <property type="match status" value="1"/>
</dbReference>
<dbReference type="InterPro" id="IPR010130">
    <property type="entry name" value="T1SS_OMP_TolC"/>
</dbReference>
<reference evidence="10" key="1">
    <citation type="journal article" date="2014" name="Int. J. Syst. Evol. Microbiol.">
        <title>Complete genome sequence of Corynebacterium casei LMG S-19264T (=DSM 44701T), isolated from a smear-ripened cheese.</title>
        <authorList>
            <consortium name="US DOE Joint Genome Institute (JGI-PGF)"/>
            <person name="Walter F."/>
            <person name="Albersmeier A."/>
            <person name="Kalinowski J."/>
            <person name="Ruckert C."/>
        </authorList>
    </citation>
    <scope>NUCLEOTIDE SEQUENCE</scope>
    <source>
        <strain evidence="10">CGMCC 1.12726</strain>
    </source>
</reference>
<gene>
    <name evidence="10" type="primary">tolC</name>
    <name evidence="10" type="ORF">GCM10010960_19490</name>
</gene>
<keyword evidence="4" id="KW-1134">Transmembrane beta strand</keyword>
<keyword evidence="9" id="KW-0732">Signal</keyword>
<dbReference type="Pfam" id="PF02321">
    <property type="entry name" value="OEP"/>
    <property type="match status" value="2"/>
</dbReference>
<sequence length="455" mass="48783">MKEFRMRMKATPLALATALALSCPSAFAADLMQSYTQARQSDPTLSISESQNSIAKENVVQSRANLLPQLSGTVSVNRNENGGTLNNGDTFDSSSSSRNTNLSLSQNLFDWSVYTRLSGSKARALQSDAELDSANDALITRVAEAYFNVLTAIDALAASRAEERAVKRQLDQAEKRLEVGLAPITDVHEARARYDSSRANTILAGNALNDAREALAEITGQPAEGLKGLPDNFQPKGEALRGTEEWVQEALRTNPTVKARELALAAAEDDIASARAAHLPTLGATISKGDSTLISGAAGPFSTTDSNSTTYGVQLRVPIFSGFATQSRVKQAVASRDIAAEQLEQTKRAVTRQVRNAERTLVAGLAEVEARRLAVVSAKSALEAGEVGLEVGTRTIVDVLLAQQQLFTATREYSRARHNYLVNTLKLKQAAGSLELGDMESINALLSFDAESKIQ</sequence>